<dbReference type="RefSeq" id="WP_285981109.1">
    <property type="nucleotide sequence ID" value="NZ_JASVDS010000001.1"/>
</dbReference>
<dbReference type="InterPro" id="IPR013424">
    <property type="entry name" value="Ice-binding_C"/>
</dbReference>
<comment type="caution">
    <text evidence="3">The sequence shown here is derived from an EMBL/GenBank/DDBJ whole genome shotgun (WGS) entry which is preliminary data.</text>
</comment>
<organism evidence="3 4">
    <name type="scientific">Roseateles subflavus</name>
    <dbReference type="NCBI Taxonomy" id="3053353"/>
    <lineage>
        <taxon>Bacteria</taxon>
        <taxon>Pseudomonadati</taxon>
        <taxon>Pseudomonadota</taxon>
        <taxon>Betaproteobacteria</taxon>
        <taxon>Burkholderiales</taxon>
        <taxon>Sphaerotilaceae</taxon>
        <taxon>Roseateles</taxon>
    </lineage>
</organism>
<accession>A0ABT7LDP2</accession>
<evidence type="ECO:0000313" key="4">
    <source>
        <dbReference type="Proteomes" id="UP001238603"/>
    </source>
</evidence>
<proteinExistence type="predicted"/>
<evidence type="ECO:0000256" key="1">
    <source>
        <dbReference type="SAM" id="SignalP"/>
    </source>
</evidence>
<keyword evidence="1" id="KW-0732">Signal</keyword>
<sequence length="225" mass="23343">MRKQVLSVLALSAAMASAQASTLLSEGFDNVNGLAAQGWVFTNNSVNPLYKWQQGADGVYPSQSGGPTSYVTANAESSRNGSSGTAGKIENWLITKTFSLSQSFQLSFYAASELFGIFADSLEVRVSTGGSASATSNFTRLLVSINPNGDVDGAPNGWTRYTATFDGLGGNASGRLAFVYKGDGASANFIALDTLDVSTVPEPASYALIALGLVGAAAAQRRRKA</sequence>
<name>A0ABT7LDP2_9BURK</name>
<evidence type="ECO:0000259" key="2">
    <source>
        <dbReference type="Pfam" id="PF07589"/>
    </source>
</evidence>
<dbReference type="NCBIfam" id="TIGR02595">
    <property type="entry name" value="PEP_CTERM"/>
    <property type="match status" value="1"/>
</dbReference>
<dbReference type="EMBL" id="JASVDS010000001">
    <property type="protein sequence ID" value="MDL5030989.1"/>
    <property type="molecule type" value="Genomic_DNA"/>
</dbReference>
<dbReference type="Pfam" id="PF07589">
    <property type="entry name" value="PEP-CTERM"/>
    <property type="match status" value="1"/>
</dbReference>
<dbReference type="Gene3D" id="2.60.120.200">
    <property type="match status" value="1"/>
</dbReference>
<feature type="domain" description="Ice-binding protein C-terminal" evidence="2">
    <location>
        <begin position="199"/>
        <end position="222"/>
    </location>
</feature>
<dbReference type="Proteomes" id="UP001238603">
    <property type="component" value="Unassembled WGS sequence"/>
</dbReference>
<dbReference type="NCBIfam" id="NF038128">
    <property type="entry name" value="choice_anch_J"/>
    <property type="match status" value="1"/>
</dbReference>
<reference evidence="3 4" key="1">
    <citation type="submission" date="2023-06" db="EMBL/GenBank/DDBJ databases">
        <title>Pelomonas sp. APW6 16S ribosomal RNA gene genome sequencing and assembly.</title>
        <authorList>
            <person name="Woo H."/>
        </authorList>
    </citation>
    <scope>NUCLEOTIDE SEQUENCE [LARGE SCALE GENOMIC DNA]</scope>
    <source>
        <strain evidence="3 4">APW6</strain>
    </source>
</reference>
<evidence type="ECO:0000313" key="3">
    <source>
        <dbReference type="EMBL" id="MDL5030989.1"/>
    </source>
</evidence>
<feature type="signal peptide" evidence="1">
    <location>
        <begin position="1"/>
        <end position="20"/>
    </location>
</feature>
<feature type="chain" id="PRO_5045175189" evidence="1">
    <location>
        <begin position="21"/>
        <end position="225"/>
    </location>
</feature>
<gene>
    <name evidence="3" type="ORF">QRD43_03640</name>
</gene>
<protein>
    <submittedName>
        <fullName evidence="3">Choice-of-anchor J domain-containing protein</fullName>
    </submittedName>
</protein>
<keyword evidence="4" id="KW-1185">Reference proteome</keyword>